<dbReference type="AlphaFoldDB" id="A0A2T3W509"/>
<dbReference type="SUPFAM" id="SSF54001">
    <property type="entry name" value="Cysteine proteinases"/>
    <property type="match status" value="1"/>
</dbReference>
<feature type="region of interest" description="Disordered" evidence="1">
    <location>
        <begin position="468"/>
        <end position="491"/>
    </location>
</feature>
<evidence type="ECO:0000313" key="4">
    <source>
        <dbReference type="Proteomes" id="UP000240317"/>
    </source>
</evidence>
<evidence type="ECO:0000256" key="1">
    <source>
        <dbReference type="SAM" id="MobiDB-lite"/>
    </source>
</evidence>
<feature type="domain" description="eCIS core" evidence="2">
    <location>
        <begin position="26"/>
        <end position="103"/>
    </location>
</feature>
<organism evidence="3 4">
    <name type="scientific">Deinococcus arcticus</name>
    <dbReference type="NCBI Taxonomy" id="2136176"/>
    <lineage>
        <taxon>Bacteria</taxon>
        <taxon>Thermotogati</taxon>
        <taxon>Deinococcota</taxon>
        <taxon>Deinococci</taxon>
        <taxon>Deinococcales</taxon>
        <taxon>Deinococcaceae</taxon>
        <taxon>Deinococcus</taxon>
    </lineage>
</organism>
<dbReference type="Gene3D" id="1.10.530.10">
    <property type="match status" value="1"/>
</dbReference>
<dbReference type="InterPro" id="IPR023346">
    <property type="entry name" value="Lysozyme-like_dom_sf"/>
</dbReference>
<dbReference type="Proteomes" id="UP000240317">
    <property type="component" value="Unassembled WGS sequence"/>
</dbReference>
<comment type="caution">
    <text evidence="3">The sequence shown here is derived from an EMBL/GenBank/DDBJ whole genome shotgun (WGS) entry which is preliminary data.</text>
</comment>
<keyword evidence="4" id="KW-1185">Reference proteome</keyword>
<dbReference type="Gene3D" id="3.90.1720.10">
    <property type="entry name" value="endopeptidase domain like (from Nostoc punctiforme)"/>
    <property type="match status" value="1"/>
</dbReference>
<dbReference type="InterPro" id="IPR038765">
    <property type="entry name" value="Papain-like_cys_pep_sf"/>
</dbReference>
<dbReference type="SUPFAM" id="SSF53955">
    <property type="entry name" value="Lysozyme-like"/>
    <property type="match status" value="1"/>
</dbReference>
<gene>
    <name evidence="3" type="ORF">C8263_14665</name>
</gene>
<dbReference type="Pfam" id="PF13699">
    <property type="entry name" value="eCIS_core"/>
    <property type="match status" value="1"/>
</dbReference>
<evidence type="ECO:0000259" key="2">
    <source>
        <dbReference type="Pfam" id="PF13699"/>
    </source>
</evidence>
<protein>
    <recommendedName>
        <fullName evidence="2">eCIS core domain-containing protein</fullName>
    </recommendedName>
</protein>
<dbReference type="InterPro" id="IPR025295">
    <property type="entry name" value="eCIS_core_dom"/>
</dbReference>
<dbReference type="OrthoDB" id="64650at2"/>
<evidence type="ECO:0000313" key="3">
    <source>
        <dbReference type="EMBL" id="PTA66959.1"/>
    </source>
</evidence>
<sequence>MTNALDAEATQPVLQRIQARRGAGNPLPESIRRHLEQGLNHDLSRVRIHDDAEADKLAKSVNAIAFATGADIFFQAGRFNPNTQSGLELLAHEVTHTVQQRQGRVAPGVDPDASLEAEAREKGQQLSQMAHPQTVVKAVTAVKHKSSPSSSGALQRVLNNSSIQPWNATLKGTLAGKGVNLSLRQQAGKIHGHYSYEGQAGKLTLEGELKQGQKTTLIERDNSGKITGLFKGIFSGSDKDLAFKGEWLTPDQRKRFGVDLMYGGTLPSVPANAKESKNYSGSIGDFAINMRLNFNKGKVSGYYYYATQGSSNKIQLHGLISGSNISLSAGQERFTAQLLGSLENLKGKWELGSKTLDFQVGIQNAAPQTGKINPKLIDELMLEIPKAMKFDPDRHGNSRLPVDFQKNPIYRQHVMLIIEQCIRSGVTDKAQIAYILITAAHESALGGIPREKLWGSNVTQAQEQRYFDNQYGPSGNDGARARRNGNTQEGDGYKYRGRGFVQLTWAANYKEWQERLTKKGVKSGGKPVDLLNDPDVVARDPKVAAIILVEGMRDGTFRKAYGPLGNYLGNGRLNFQGARNTVNGDLATSGVTMGRAGQALYKAIQNTPLTLGATTAPPTGSALSQKITTAALAGLQGASTVHIAYRCSRWTREVVTQHVDPNRTLFGGSALETYGRFRAAGLTRSYRGEGDLKPGDILFWDVPAQYWHVAIYVGGGNVAGNHYAIYLQKYRAIQANGGQFPGAIVDRVGSMPVYDGIDARGSLPLLKVAGKNPAAVATIPDGWKP</sequence>
<reference evidence="3 4" key="1">
    <citation type="submission" date="2018-03" db="EMBL/GenBank/DDBJ databases">
        <title>Draft genome of Deinococcus sp. OD32.</title>
        <authorList>
            <person name="Wang X.-P."/>
            <person name="Du Z.-J."/>
        </authorList>
    </citation>
    <scope>NUCLEOTIDE SEQUENCE [LARGE SCALE GENOMIC DNA]</scope>
    <source>
        <strain evidence="3 4">OD32</strain>
    </source>
</reference>
<proteinExistence type="predicted"/>
<accession>A0A2T3W509</accession>
<dbReference type="EMBL" id="PYSV01000016">
    <property type="protein sequence ID" value="PTA66959.1"/>
    <property type="molecule type" value="Genomic_DNA"/>
</dbReference>
<name>A0A2T3W509_9DEIO</name>